<evidence type="ECO:0000313" key="9">
    <source>
        <dbReference type="EMBL" id="KAA9149487.1"/>
    </source>
</evidence>
<keyword evidence="2" id="KW-1003">Cell membrane</keyword>
<reference evidence="9" key="1">
    <citation type="submission" date="2019-09" db="EMBL/GenBank/DDBJ databases">
        <authorList>
            <person name="Teo W.F.A."/>
            <person name="Duangmal K."/>
        </authorList>
    </citation>
    <scope>NUCLEOTIDE SEQUENCE [LARGE SCALE GENOMIC DNA]</scope>
    <source>
        <strain evidence="9">K81G1</strain>
    </source>
</reference>
<comment type="subcellular location">
    <subcellularLocation>
        <location evidence="1">Cell membrane</location>
        <topology evidence="1">Multi-pass membrane protein</topology>
    </subcellularLocation>
</comment>
<keyword evidence="10" id="KW-1185">Reference proteome</keyword>
<dbReference type="Pfam" id="PF00482">
    <property type="entry name" value="T2SSF"/>
    <property type="match status" value="1"/>
</dbReference>
<evidence type="ECO:0000313" key="10">
    <source>
        <dbReference type="Proteomes" id="UP000319769"/>
    </source>
</evidence>
<name>A0A5N0UJN9_9PSEU</name>
<evidence type="ECO:0000256" key="7">
    <source>
        <dbReference type="SAM" id="SignalP"/>
    </source>
</evidence>
<dbReference type="GO" id="GO:0005886">
    <property type="term" value="C:plasma membrane"/>
    <property type="evidence" value="ECO:0007669"/>
    <property type="project" value="UniProtKB-SubCell"/>
</dbReference>
<keyword evidence="4 6" id="KW-1133">Transmembrane helix</keyword>
<dbReference type="AlphaFoldDB" id="A0A5N0UJN9"/>
<keyword evidence="5 6" id="KW-0472">Membrane</keyword>
<evidence type="ECO:0000256" key="1">
    <source>
        <dbReference type="ARBA" id="ARBA00004651"/>
    </source>
</evidence>
<feature type="chain" id="PRO_5024309666" evidence="7">
    <location>
        <begin position="25"/>
        <end position="194"/>
    </location>
</feature>
<keyword evidence="7" id="KW-0732">Signal</keyword>
<feature type="domain" description="Type II secretion system protein GspF" evidence="8">
    <location>
        <begin position="60"/>
        <end position="179"/>
    </location>
</feature>
<comment type="caution">
    <text evidence="9">The sequence shown here is derived from an EMBL/GenBank/DDBJ whole genome shotgun (WGS) entry which is preliminary data.</text>
</comment>
<feature type="transmembrane region" description="Helical" evidence="6">
    <location>
        <begin position="162"/>
        <end position="189"/>
    </location>
</feature>
<feature type="signal peptide" evidence="7">
    <location>
        <begin position="1"/>
        <end position="24"/>
    </location>
</feature>
<dbReference type="EMBL" id="VMNW02000140">
    <property type="protein sequence ID" value="KAA9149487.1"/>
    <property type="molecule type" value="Genomic_DNA"/>
</dbReference>
<organism evidence="9 10">
    <name type="scientific">Amycolatopsis acidicola</name>
    <dbReference type="NCBI Taxonomy" id="2596893"/>
    <lineage>
        <taxon>Bacteria</taxon>
        <taxon>Bacillati</taxon>
        <taxon>Actinomycetota</taxon>
        <taxon>Actinomycetes</taxon>
        <taxon>Pseudonocardiales</taxon>
        <taxon>Pseudonocardiaceae</taxon>
        <taxon>Amycolatopsis</taxon>
    </lineage>
</organism>
<dbReference type="OrthoDB" id="3267562at2"/>
<dbReference type="PANTHER" id="PTHR35007">
    <property type="entry name" value="INTEGRAL MEMBRANE PROTEIN-RELATED"/>
    <property type="match status" value="1"/>
</dbReference>
<sequence>MAGQAMALLAAALVVLPGQGAAHARFARLMAHAAVERSRFPWPGKRKPQPGEVGLAARWDLLAACLRAGMPVPAAIDAIIEELVGPEADALRAASVLLALGADAAEAWAPARDCPGTAELARSARRTARSGSALAQAAEEIAAQSRASLADRAEEKAQRAGVLIAGPLALCFLPAFLCLGVVPVVLGLAGRLTV</sequence>
<evidence type="ECO:0000256" key="5">
    <source>
        <dbReference type="ARBA" id="ARBA00023136"/>
    </source>
</evidence>
<evidence type="ECO:0000256" key="6">
    <source>
        <dbReference type="SAM" id="Phobius"/>
    </source>
</evidence>
<evidence type="ECO:0000256" key="4">
    <source>
        <dbReference type="ARBA" id="ARBA00022989"/>
    </source>
</evidence>
<protein>
    <submittedName>
        <fullName evidence="9">Type II secretion system F family protein</fullName>
    </submittedName>
</protein>
<proteinExistence type="predicted"/>
<dbReference type="InterPro" id="IPR018076">
    <property type="entry name" value="T2SS_GspF_dom"/>
</dbReference>
<dbReference type="Proteomes" id="UP000319769">
    <property type="component" value="Unassembled WGS sequence"/>
</dbReference>
<dbReference type="PANTHER" id="PTHR35007:SF3">
    <property type="entry name" value="POSSIBLE CONSERVED ALANINE RICH MEMBRANE PROTEIN"/>
    <property type="match status" value="1"/>
</dbReference>
<keyword evidence="3 6" id="KW-0812">Transmembrane</keyword>
<gene>
    <name evidence="9" type="ORF">FPZ12_043160</name>
</gene>
<evidence type="ECO:0000256" key="2">
    <source>
        <dbReference type="ARBA" id="ARBA00022475"/>
    </source>
</evidence>
<evidence type="ECO:0000256" key="3">
    <source>
        <dbReference type="ARBA" id="ARBA00022692"/>
    </source>
</evidence>
<evidence type="ECO:0000259" key="8">
    <source>
        <dbReference type="Pfam" id="PF00482"/>
    </source>
</evidence>
<accession>A0A5N0UJN9</accession>